<evidence type="ECO:0000313" key="8">
    <source>
        <dbReference type="Proteomes" id="UP000078387"/>
    </source>
</evidence>
<accession>A0A5K1U0K6</accession>
<dbReference type="VEuPathDB" id="AmoebaDB:KM1_172840"/>
<evidence type="ECO:0000313" key="7">
    <source>
        <dbReference type="EMBL" id="GAT92046.1"/>
    </source>
</evidence>
<keyword evidence="3" id="KW-0805">Transcription regulation</keyword>
<dbReference type="Proteomes" id="UP000078387">
    <property type="component" value="Unassembled WGS sequence"/>
</dbReference>
<evidence type="ECO:0000256" key="5">
    <source>
        <dbReference type="ARBA" id="ARBA00023242"/>
    </source>
</evidence>
<dbReference type="Pfam" id="PF05712">
    <property type="entry name" value="MRG"/>
    <property type="match status" value="1"/>
</dbReference>
<keyword evidence="4" id="KW-0804">Transcription</keyword>
<dbReference type="PANTHER" id="PTHR10880:SF15">
    <property type="entry name" value="MSL COMPLEX SUBUNIT 3"/>
    <property type="match status" value="1"/>
</dbReference>
<dbReference type="VEuPathDB" id="AmoebaDB:EHI5A_087200"/>
<dbReference type="EMBL" id="BDEQ01000001">
    <property type="protein sequence ID" value="GAT92046.1"/>
    <property type="molecule type" value="Genomic_DNA"/>
</dbReference>
<sequence>MSEEGKKPHKCRHLGCDKTYVSLRYLRAHEAKEHLNCPPECKLCEEHRSRRRTRKNHEEEDIPILIELPSSLCIRLMDENDKITNSSNLIPLPRTPSARKVIQDFLKTAEDDEVKELAVSFYTLFCHTVGPFLLYEIEKKQYAQVLEKVNSIDEVGDYYGAEHLLRLVAKLPQICYEIHFDKMDELKVFLEQLAHFMEENASILFIDKYFRINPNQKTIE</sequence>
<keyword evidence="5" id="KW-0539">Nucleus</keyword>
<dbReference type="AlphaFoldDB" id="A0A5K1U0K6"/>
<proteinExistence type="predicted"/>
<dbReference type="OMA" id="AHETKEH"/>
<name>A0A5K1U0K6_ENTHI</name>
<evidence type="ECO:0000259" key="6">
    <source>
        <dbReference type="PROSITE" id="PS00028"/>
    </source>
</evidence>
<dbReference type="PANTHER" id="PTHR10880">
    <property type="entry name" value="MORTALITY FACTOR 4-LIKE PROTEIN"/>
    <property type="match status" value="1"/>
</dbReference>
<dbReference type="FunFam" id="1.10.274.30:FF:000010">
    <property type="entry name" value="Uncharacterized protein"/>
    <property type="match status" value="1"/>
</dbReference>
<protein>
    <recommendedName>
        <fullName evidence="6">C2H2-type domain-containing protein</fullName>
    </recommendedName>
</protein>
<dbReference type="GO" id="GO:0006325">
    <property type="term" value="P:chromatin organization"/>
    <property type="evidence" value="ECO:0007669"/>
    <property type="project" value="UniProtKB-KW"/>
</dbReference>
<dbReference type="PROSITE" id="PS51640">
    <property type="entry name" value="MRG"/>
    <property type="match status" value="1"/>
</dbReference>
<evidence type="ECO:0000256" key="1">
    <source>
        <dbReference type="ARBA" id="ARBA00004123"/>
    </source>
</evidence>
<organism evidence="7 8">
    <name type="scientific">Entamoeba histolytica</name>
    <dbReference type="NCBI Taxonomy" id="5759"/>
    <lineage>
        <taxon>Eukaryota</taxon>
        <taxon>Amoebozoa</taxon>
        <taxon>Evosea</taxon>
        <taxon>Archamoebae</taxon>
        <taxon>Mastigamoebida</taxon>
        <taxon>Entamoebidae</taxon>
        <taxon>Entamoeba</taxon>
    </lineage>
</organism>
<evidence type="ECO:0000256" key="3">
    <source>
        <dbReference type="ARBA" id="ARBA00023015"/>
    </source>
</evidence>
<dbReference type="InterPro" id="IPR008676">
    <property type="entry name" value="MRG"/>
</dbReference>
<dbReference type="VEuPathDB" id="AmoebaDB:EHI8A_108500"/>
<comment type="subcellular location">
    <subcellularLocation>
        <location evidence="1">Nucleus</location>
    </subcellularLocation>
</comment>
<dbReference type="Gene3D" id="1.10.274.30">
    <property type="entry name" value="MRG domain"/>
    <property type="match status" value="1"/>
</dbReference>
<dbReference type="GO" id="GO:0006355">
    <property type="term" value="P:regulation of DNA-templated transcription"/>
    <property type="evidence" value="ECO:0007669"/>
    <property type="project" value="InterPro"/>
</dbReference>
<dbReference type="GO" id="GO:0005634">
    <property type="term" value="C:nucleus"/>
    <property type="evidence" value="ECO:0007669"/>
    <property type="project" value="UniProtKB-SubCell"/>
</dbReference>
<dbReference type="InterPro" id="IPR013087">
    <property type="entry name" value="Znf_C2H2_type"/>
</dbReference>
<evidence type="ECO:0000256" key="2">
    <source>
        <dbReference type="ARBA" id="ARBA00022853"/>
    </source>
</evidence>
<keyword evidence="2" id="KW-0156">Chromatin regulator</keyword>
<gene>
    <name evidence="7" type="ORF">CL6EHI_067880</name>
</gene>
<dbReference type="VEuPathDB" id="AmoebaDB:EHI7A_096260"/>
<dbReference type="InterPro" id="IPR038217">
    <property type="entry name" value="MRG_C_sf"/>
</dbReference>
<feature type="domain" description="C2H2-type" evidence="6">
    <location>
        <begin position="11"/>
        <end position="34"/>
    </location>
</feature>
<comment type="caution">
    <text evidence="7">The sequence shown here is derived from an EMBL/GenBank/DDBJ whole genome shotgun (WGS) entry which is preliminary data.</text>
</comment>
<evidence type="ECO:0000256" key="4">
    <source>
        <dbReference type="ARBA" id="ARBA00023163"/>
    </source>
</evidence>
<reference evidence="7 8" key="1">
    <citation type="submission" date="2016-05" db="EMBL/GenBank/DDBJ databases">
        <title>First whole genome sequencing of Entamoeba histolytica HM1:IMSS-clone-6.</title>
        <authorList>
            <person name="Mukherjee Avik.K."/>
            <person name="Izumyama S."/>
            <person name="Nakada-Tsukui K."/>
            <person name="Nozaki T."/>
        </authorList>
    </citation>
    <scope>NUCLEOTIDE SEQUENCE [LARGE SCALE GENOMIC DNA]</scope>
    <source>
        <strain evidence="7 8">HM1:IMSS clone 6</strain>
    </source>
</reference>
<dbReference type="PROSITE" id="PS00028">
    <property type="entry name" value="ZINC_FINGER_C2H2_1"/>
    <property type="match status" value="1"/>
</dbReference>
<dbReference type="InterPro" id="IPR026541">
    <property type="entry name" value="MRG_dom"/>
</dbReference>
<dbReference type="GO" id="GO:0000123">
    <property type="term" value="C:histone acetyltransferase complex"/>
    <property type="evidence" value="ECO:0007669"/>
    <property type="project" value="TreeGrafter"/>
</dbReference>
<dbReference type="VEuPathDB" id="AmoebaDB:EHI_067880"/>